<dbReference type="EMBL" id="RJVG01000011">
    <property type="protein sequence ID" value="ROR25324.1"/>
    <property type="molecule type" value="Genomic_DNA"/>
</dbReference>
<gene>
    <name evidence="3" type="ORF">EDD66_11186</name>
</gene>
<dbReference type="InterPro" id="IPR011583">
    <property type="entry name" value="Chitinase_II/V-like_cat"/>
</dbReference>
<keyword evidence="1" id="KW-0326">Glycosidase</keyword>
<proteinExistence type="predicted"/>
<keyword evidence="4" id="KW-1185">Reference proteome</keyword>
<dbReference type="SUPFAM" id="SSF54106">
    <property type="entry name" value="LysM domain"/>
    <property type="match status" value="2"/>
</dbReference>
<evidence type="ECO:0000256" key="1">
    <source>
        <dbReference type="ARBA" id="ARBA00023295"/>
    </source>
</evidence>
<dbReference type="GO" id="GO:0070492">
    <property type="term" value="F:oligosaccharide binding"/>
    <property type="evidence" value="ECO:0007669"/>
    <property type="project" value="TreeGrafter"/>
</dbReference>
<evidence type="ECO:0000313" key="3">
    <source>
        <dbReference type="EMBL" id="ROR25324.1"/>
    </source>
</evidence>
<dbReference type="GO" id="GO:0016798">
    <property type="term" value="F:hydrolase activity, acting on glycosyl bonds"/>
    <property type="evidence" value="ECO:0007669"/>
    <property type="project" value="UniProtKB-KW"/>
</dbReference>
<accession>A0A3N1XF40</accession>
<name>A0A3N1XF40_9FIRM</name>
<dbReference type="Proteomes" id="UP000273083">
    <property type="component" value="Unassembled WGS sequence"/>
</dbReference>
<keyword evidence="1" id="KW-0378">Hydrolase</keyword>
<dbReference type="InterPro" id="IPR018392">
    <property type="entry name" value="LysM"/>
</dbReference>
<dbReference type="AlphaFoldDB" id="A0A3N1XF40"/>
<evidence type="ECO:0000313" key="4">
    <source>
        <dbReference type="Proteomes" id="UP000273083"/>
    </source>
</evidence>
<sequence>MIKHIVQPGDTVYALSNRYGISPNRLIIENELTNPDTLAIGETLLIVYPKQTYIVREGDTLLSIADAHGVSWLNLLRNNPNIADREELIIGEEIVINFEDEKNYSISVNGYAFPYISMDVLRKTLPFLTYLTIIGYQILSNGSIDNIDDVEIIQLARDYGVASIMEIFTFTVEESIENNAFHTILHDTALQDILIRNILTTLRSKGYYGASIDTPYILPDDKYLYVEFIENLTRQLNREGFLLIATLLPSTFEVATGITYMGTDYAGIGRATNNVIYNLSYDWSNPFELTKDALSFQTITQAIANASTLVPPEKLLLGVTSIGYSLILPYIPGTTVTTFINHTNAVNLAREFGIAIQFNETNQVSYLHYSEGDLEYMVLFKDVNSMAAYPDIIRKYNLSGISFWNIMYYFPRTWLLFHSQFDINKVLPPI</sequence>
<dbReference type="Pfam" id="PF01476">
    <property type="entry name" value="LysM"/>
    <property type="match status" value="2"/>
</dbReference>
<dbReference type="SMART" id="SM00636">
    <property type="entry name" value="Glyco_18"/>
    <property type="match status" value="1"/>
</dbReference>
<dbReference type="PANTHER" id="PTHR46066">
    <property type="entry name" value="CHITINASE DOMAIN-CONTAINING PROTEIN 1 FAMILY MEMBER"/>
    <property type="match status" value="1"/>
</dbReference>
<dbReference type="GO" id="GO:0005975">
    <property type="term" value="P:carbohydrate metabolic process"/>
    <property type="evidence" value="ECO:0007669"/>
    <property type="project" value="InterPro"/>
</dbReference>
<dbReference type="CDD" id="cd00118">
    <property type="entry name" value="LysM"/>
    <property type="match status" value="2"/>
</dbReference>
<dbReference type="SMART" id="SM00257">
    <property type="entry name" value="LysM"/>
    <property type="match status" value="2"/>
</dbReference>
<dbReference type="InterPro" id="IPR001223">
    <property type="entry name" value="Glyco_hydro18_cat"/>
</dbReference>
<dbReference type="Pfam" id="PF00704">
    <property type="entry name" value="Glyco_hydro_18"/>
    <property type="match status" value="1"/>
</dbReference>
<comment type="caution">
    <text evidence="3">The sequence shown here is derived from an EMBL/GenBank/DDBJ whole genome shotgun (WGS) entry which is preliminary data.</text>
</comment>
<dbReference type="PROSITE" id="PS51782">
    <property type="entry name" value="LYSM"/>
    <property type="match status" value="2"/>
</dbReference>
<organism evidence="3 4">
    <name type="scientific">Mobilisporobacter senegalensis</name>
    <dbReference type="NCBI Taxonomy" id="1329262"/>
    <lineage>
        <taxon>Bacteria</taxon>
        <taxon>Bacillati</taxon>
        <taxon>Bacillota</taxon>
        <taxon>Clostridia</taxon>
        <taxon>Lachnospirales</taxon>
        <taxon>Lachnospiraceae</taxon>
        <taxon>Mobilisporobacter</taxon>
    </lineage>
</organism>
<protein>
    <submittedName>
        <fullName evidence="3">Spore germination protein</fullName>
    </submittedName>
</protein>
<dbReference type="OrthoDB" id="9769314at2"/>
<dbReference type="PANTHER" id="PTHR46066:SF2">
    <property type="entry name" value="CHITINASE DOMAIN-CONTAINING PROTEIN 1"/>
    <property type="match status" value="1"/>
</dbReference>
<dbReference type="InterPro" id="IPR036779">
    <property type="entry name" value="LysM_dom_sf"/>
</dbReference>
<dbReference type="GO" id="GO:0012505">
    <property type="term" value="C:endomembrane system"/>
    <property type="evidence" value="ECO:0007669"/>
    <property type="project" value="TreeGrafter"/>
</dbReference>
<feature type="domain" description="LysM" evidence="2">
    <location>
        <begin position="51"/>
        <end position="96"/>
    </location>
</feature>
<dbReference type="GO" id="GO:0008061">
    <property type="term" value="F:chitin binding"/>
    <property type="evidence" value="ECO:0007669"/>
    <property type="project" value="InterPro"/>
</dbReference>
<dbReference type="RefSeq" id="WP_123610461.1">
    <property type="nucleotide sequence ID" value="NZ_RJVG01000011.1"/>
</dbReference>
<dbReference type="InterPro" id="IPR029070">
    <property type="entry name" value="Chitinase_insertion_sf"/>
</dbReference>
<dbReference type="Gene3D" id="3.20.20.80">
    <property type="entry name" value="Glycosidases"/>
    <property type="match status" value="1"/>
</dbReference>
<dbReference type="Gene3D" id="3.10.50.10">
    <property type="match status" value="1"/>
</dbReference>
<dbReference type="SUPFAM" id="SSF51445">
    <property type="entry name" value="(Trans)glycosidases"/>
    <property type="match status" value="1"/>
</dbReference>
<dbReference type="Gene3D" id="3.10.350.10">
    <property type="entry name" value="LysM domain"/>
    <property type="match status" value="2"/>
</dbReference>
<dbReference type="InterPro" id="IPR017853">
    <property type="entry name" value="GH"/>
</dbReference>
<evidence type="ECO:0000259" key="2">
    <source>
        <dbReference type="PROSITE" id="PS51782"/>
    </source>
</evidence>
<feature type="domain" description="LysM" evidence="2">
    <location>
        <begin position="2"/>
        <end position="46"/>
    </location>
</feature>
<reference evidence="3 4" key="1">
    <citation type="submission" date="2018-11" db="EMBL/GenBank/DDBJ databases">
        <title>Genomic Encyclopedia of Type Strains, Phase IV (KMG-IV): sequencing the most valuable type-strain genomes for metagenomic binning, comparative biology and taxonomic classification.</title>
        <authorList>
            <person name="Goeker M."/>
        </authorList>
    </citation>
    <scope>NUCLEOTIDE SEQUENCE [LARGE SCALE GENOMIC DNA]</scope>
    <source>
        <strain evidence="3 4">DSM 26537</strain>
    </source>
</reference>